<sequence>MSIEEDTAISTPLITTTVGSYPAKGLEPQEAIRRAVEDQRTAGIALLTDGQVRADMIGIFARCIPGYHPEGPGYRITGKIQPATEPITVADILYARSLAGDAEVKGILTGPTTMALASKVEEGTPYSSAQDPALVLDLAEALAAEARALVAAGVRVIQIDEPFFSLGADLETGSRALKRITVEVPLSMVHVCGDVRAIFAPLLDLPVQVLDIEGANLRDLPWVNGSLLQEKGKIISYGCISTNSDEVEEGETIRERIREAISQVGRENLWISPDCGMRLRSRESALAKLCRMVEAARALWD</sequence>
<dbReference type="NCBIfam" id="NF002119">
    <property type="entry name" value="PRK00957.1"/>
    <property type="match status" value="1"/>
</dbReference>
<dbReference type="Proteomes" id="UP000769766">
    <property type="component" value="Unassembled WGS sequence"/>
</dbReference>
<evidence type="ECO:0000256" key="2">
    <source>
        <dbReference type="ARBA" id="ARBA00022723"/>
    </source>
</evidence>
<accession>A0A932CMF3</accession>
<keyword evidence="3" id="KW-0862">Zinc</keyword>
<evidence type="ECO:0000256" key="3">
    <source>
        <dbReference type="ARBA" id="ARBA00022833"/>
    </source>
</evidence>
<dbReference type="SUPFAM" id="SSF51726">
    <property type="entry name" value="UROD/MetE-like"/>
    <property type="match status" value="1"/>
</dbReference>
<reference evidence="5" key="1">
    <citation type="submission" date="2020-07" db="EMBL/GenBank/DDBJ databases">
        <title>Huge and variable diversity of episymbiotic CPR bacteria and DPANN archaea in groundwater ecosystems.</title>
        <authorList>
            <person name="He C.Y."/>
            <person name="Keren R."/>
            <person name="Whittaker M."/>
            <person name="Farag I.F."/>
            <person name="Doudna J."/>
            <person name="Cate J.H.D."/>
            <person name="Banfield J.F."/>
        </authorList>
    </citation>
    <scope>NUCLEOTIDE SEQUENCE</scope>
    <source>
        <strain evidence="5">NC_groundwater_672_Ag_B-0.1um_62_36</strain>
    </source>
</reference>
<dbReference type="InterPro" id="IPR002629">
    <property type="entry name" value="Met_Synth_C/arc"/>
</dbReference>
<dbReference type="GO" id="GO:0009086">
    <property type="term" value="P:methionine biosynthetic process"/>
    <property type="evidence" value="ECO:0007669"/>
    <property type="project" value="InterPro"/>
</dbReference>
<keyword evidence="2" id="KW-0479">Metal-binding</keyword>
<evidence type="ECO:0000259" key="4">
    <source>
        <dbReference type="Pfam" id="PF01717"/>
    </source>
</evidence>
<comment type="caution">
    <text evidence="5">The sequence shown here is derived from an EMBL/GenBank/DDBJ whole genome shotgun (WGS) entry which is preliminary data.</text>
</comment>
<feature type="domain" description="Cobalamin-independent methionine synthase MetE C-terminal/archaeal" evidence="4">
    <location>
        <begin position="29"/>
        <end position="297"/>
    </location>
</feature>
<organism evidence="5 6">
    <name type="scientific">Tectimicrobiota bacterium</name>
    <dbReference type="NCBI Taxonomy" id="2528274"/>
    <lineage>
        <taxon>Bacteria</taxon>
        <taxon>Pseudomonadati</taxon>
        <taxon>Nitrospinota/Tectimicrobiota group</taxon>
        <taxon>Candidatus Tectimicrobiota</taxon>
    </lineage>
</organism>
<evidence type="ECO:0000313" key="6">
    <source>
        <dbReference type="Proteomes" id="UP000769766"/>
    </source>
</evidence>
<dbReference type="Gene3D" id="3.20.20.210">
    <property type="match status" value="1"/>
</dbReference>
<dbReference type="GO" id="GO:0008270">
    <property type="term" value="F:zinc ion binding"/>
    <property type="evidence" value="ECO:0007669"/>
    <property type="project" value="InterPro"/>
</dbReference>
<dbReference type="PANTHER" id="PTHR30519">
    <property type="entry name" value="5-METHYLTETRAHYDROPTEROYLTRIGLUTAMATE--HOMOCYSTEINE METHYLTRANSFERASE"/>
    <property type="match status" value="1"/>
</dbReference>
<dbReference type="GO" id="GO:0003871">
    <property type="term" value="F:5-methyltetrahydropteroyltriglutamate-homocysteine S-methyltransferase activity"/>
    <property type="evidence" value="ECO:0007669"/>
    <property type="project" value="InterPro"/>
</dbReference>
<evidence type="ECO:0000256" key="1">
    <source>
        <dbReference type="ARBA" id="ARBA00001947"/>
    </source>
</evidence>
<dbReference type="AlphaFoldDB" id="A0A932CMF3"/>
<dbReference type="InterPro" id="IPR038071">
    <property type="entry name" value="UROD/MetE-like_sf"/>
</dbReference>
<dbReference type="Pfam" id="PF01717">
    <property type="entry name" value="Meth_synt_2"/>
    <property type="match status" value="1"/>
</dbReference>
<dbReference type="EMBL" id="JACPRF010000129">
    <property type="protein sequence ID" value="MBI2876063.1"/>
    <property type="molecule type" value="Genomic_DNA"/>
</dbReference>
<proteinExistence type="predicted"/>
<protein>
    <submittedName>
        <fullName evidence="5">Methionine synthase</fullName>
    </submittedName>
</protein>
<comment type="cofactor">
    <cofactor evidence="1">
        <name>Zn(2+)</name>
        <dbReference type="ChEBI" id="CHEBI:29105"/>
    </cofactor>
</comment>
<name>A0A932CMF3_UNCTE</name>
<evidence type="ECO:0000313" key="5">
    <source>
        <dbReference type="EMBL" id="MBI2876063.1"/>
    </source>
</evidence>
<gene>
    <name evidence="5" type="ORF">HYY20_04210</name>
</gene>